<dbReference type="EMBL" id="FWEV01000307">
    <property type="protein sequence ID" value="SLM32313.1"/>
    <property type="molecule type" value="Genomic_DNA"/>
</dbReference>
<organism evidence="1 2">
    <name type="scientific">Desulfamplus magnetovallimortis</name>
    <dbReference type="NCBI Taxonomy" id="1246637"/>
    <lineage>
        <taxon>Bacteria</taxon>
        <taxon>Pseudomonadati</taxon>
        <taxon>Thermodesulfobacteriota</taxon>
        <taxon>Desulfobacteria</taxon>
        <taxon>Desulfobacterales</taxon>
        <taxon>Desulfobacteraceae</taxon>
        <taxon>Desulfamplus</taxon>
    </lineage>
</organism>
<keyword evidence="2" id="KW-1185">Reference proteome</keyword>
<name>A0A1W1HIQ5_9BACT</name>
<evidence type="ECO:0000313" key="1">
    <source>
        <dbReference type="EMBL" id="SLM32313.1"/>
    </source>
</evidence>
<dbReference type="Proteomes" id="UP000191931">
    <property type="component" value="Unassembled WGS sequence"/>
</dbReference>
<dbReference type="AlphaFoldDB" id="A0A1W1HIQ5"/>
<accession>A0A1W1HIQ5</accession>
<sequence length="72" mass="8418">MLLNQLIQEISFFRHCDVLIVSGCFCVKYYRGLLINTHEKTFSTKNESSDKLRPTPEIQIKPHYCEGITTMH</sequence>
<evidence type="ECO:0000313" key="2">
    <source>
        <dbReference type="Proteomes" id="UP000191931"/>
    </source>
</evidence>
<protein>
    <submittedName>
        <fullName evidence="1">Uncharacterized protein</fullName>
    </submittedName>
</protein>
<dbReference type="STRING" id="1246637.MTBBW1_630007"/>
<proteinExistence type="predicted"/>
<reference evidence="1 2" key="1">
    <citation type="submission" date="2017-03" db="EMBL/GenBank/DDBJ databases">
        <authorList>
            <person name="Afonso C.L."/>
            <person name="Miller P.J."/>
            <person name="Scott M.A."/>
            <person name="Spackman E."/>
            <person name="Goraichik I."/>
            <person name="Dimitrov K.M."/>
            <person name="Suarez D.L."/>
            <person name="Swayne D.E."/>
        </authorList>
    </citation>
    <scope>NUCLEOTIDE SEQUENCE [LARGE SCALE GENOMIC DNA]</scope>
    <source>
        <strain evidence="1">PRJEB14757</strain>
    </source>
</reference>
<gene>
    <name evidence="1" type="ORF">MTBBW1_630007</name>
</gene>